<evidence type="ECO:0000259" key="1">
    <source>
        <dbReference type="Pfam" id="PF09820"/>
    </source>
</evidence>
<dbReference type="HOGENOM" id="CLU_854400_0_0_7"/>
<accession>W4M4C3</accession>
<dbReference type="Proteomes" id="UP000019140">
    <property type="component" value="Unassembled WGS sequence"/>
</dbReference>
<dbReference type="PATRIC" id="fig|1429439.4.peg.4292"/>
<gene>
    <name evidence="2" type="ORF">ETSY2_25285</name>
</gene>
<evidence type="ECO:0000313" key="2">
    <source>
        <dbReference type="EMBL" id="ETX05045.1"/>
    </source>
</evidence>
<dbReference type="AlphaFoldDB" id="W4M4C3"/>
<dbReference type="Pfam" id="PF09820">
    <property type="entry name" value="AAA-ATPase_like"/>
    <property type="match status" value="1"/>
</dbReference>
<reference evidence="2 3" key="1">
    <citation type="journal article" date="2014" name="Nature">
        <title>An environmental bacterial taxon with a large and distinct metabolic repertoire.</title>
        <authorList>
            <person name="Wilson M.C."/>
            <person name="Mori T."/>
            <person name="Ruckert C."/>
            <person name="Uria A.R."/>
            <person name="Helf M.J."/>
            <person name="Takada K."/>
            <person name="Gernert C."/>
            <person name="Steffens U.A."/>
            <person name="Heycke N."/>
            <person name="Schmitt S."/>
            <person name="Rinke C."/>
            <person name="Helfrich E.J."/>
            <person name="Brachmann A.O."/>
            <person name="Gurgui C."/>
            <person name="Wakimoto T."/>
            <person name="Kracht M."/>
            <person name="Crusemann M."/>
            <person name="Hentschel U."/>
            <person name="Abe I."/>
            <person name="Matsunaga S."/>
            <person name="Kalinowski J."/>
            <person name="Takeyama H."/>
            <person name="Piel J."/>
        </authorList>
    </citation>
    <scope>NUCLEOTIDE SEQUENCE [LARGE SCALE GENOMIC DNA]</scope>
    <source>
        <strain evidence="3">TSY2</strain>
    </source>
</reference>
<dbReference type="PANTHER" id="PTHR34825">
    <property type="entry name" value="CONSERVED PROTEIN, WITH A WEAK D-GALACTARATE DEHYDRATASE/ALTRONATE HYDROLASE DOMAIN"/>
    <property type="match status" value="1"/>
</dbReference>
<evidence type="ECO:0000313" key="3">
    <source>
        <dbReference type="Proteomes" id="UP000019140"/>
    </source>
</evidence>
<protein>
    <recommendedName>
        <fullName evidence="1">AAA-ATPase-like domain-containing protein</fullName>
    </recommendedName>
</protein>
<name>W4M4C3_9BACT</name>
<dbReference type="EMBL" id="AZHX01001054">
    <property type="protein sequence ID" value="ETX05045.1"/>
    <property type="molecule type" value="Genomic_DNA"/>
</dbReference>
<keyword evidence="3" id="KW-1185">Reference proteome</keyword>
<comment type="caution">
    <text evidence="2">The sequence shown here is derived from an EMBL/GenBank/DDBJ whole genome shotgun (WGS) entry which is preliminary data.</text>
</comment>
<sequence length="325" mass="37459">MDTQPLHLKPPIGFSDFRELRQAEPKRLYVDKSRLISEVLRDDAKVLLFPRPRRFGKTLNLSMLRYFLEKNEQDFSELFSDLEVWRDSLARDHFQQYPTVFVTFKDIKERSFEQTFEGMREVIRQIYHEHRHILNSPLLTDEQKARYQLLLHSGGSEIIVRRALLDLTEYLSIVHNQQVVLLIDEYDTPIQQGFLKGFYDEAVDFFRNFYAAALKDNVYLFRGILSGICELLAKACFPASTIWSFALSWTRSMPPALGSLRKKPCGLQGQRINPGFEKRLNTGTMATSLAVKSYIIPGRFCGISKPAVSNPIGSQPALMSCCMNC</sequence>
<proteinExistence type="predicted"/>
<dbReference type="PANTHER" id="PTHR34825:SF1">
    <property type="entry name" value="AAA-ATPASE-LIKE DOMAIN-CONTAINING PROTEIN"/>
    <property type="match status" value="1"/>
</dbReference>
<organism evidence="2 3">
    <name type="scientific">Candidatus Entotheonella gemina</name>
    <dbReference type="NCBI Taxonomy" id="1429439"/>
    <lineage>
        <taxon>Bacteria</taxon>
        <taxon>Pseudomonadati</taxon>
        <taxon>Nitrospinota/Tectimicrobiota group</taxon>
        <taxon>Candidatus Tectimicrobiota</taxon>
        <taxon>Candidatus Entotheonellia</taxon>
        <taxon>Candidatus Entotheonellales</taxon>
        <taxon>Candidatus Entotheonellaceae</taxon>
        <taxon>Candidatus Entotheonella</taxon>
    </lineage>
</organism>
<dbReference type="InterPro" id="IPR018631">
    <property type="entry name" value="AAA-ATPase-like_dom"/>
</dbReference>
<feature type="domain" description="AAA-ATPase-like" evidence="1">
    <location>
        <begin position="11"/>
        <end position="232"/>
    </location>
</feature>